<protein>
    <submittedName>
        <fullName evidence="1">Uncharacterized protein</fullName>
    </submittedName>
</protein>
<proteinExistence type="predicted"/>
<dbReference type="AlphaFoldDB" id="A0A0B7AM29"/>
<sequence>STQDQMENLFNMVQVKAITKVQRVIISKLLFVDDCCSVNIRHRKRATTSHGQI</sequence>
<dbReference type="EMBL" id="HACG01035033">
    <property type="protein sequence ID" value="CEK81898.1"/>
    <property type="molecule type" value="Transcribed_RNA"/>
</dbReference>
<feature type="non-terminal residue" evidence="1">
    <location>
        <position position="1"/>
    </location>
</feature>
<name>A0A0B7AM29_9EUPU</name>
<accession>A0A0B7AM29</accession>
<organism evidence="1">
    <name type="scientific">Arion vulgaris</name>
    <dbReference type="NCBI Taxonomy" id="1028688"/>
    <lineage>
        <taxon>Eukaryota</taxon>
        <taxon>Metazoa</taxon>
        <taxon>Spiralia</taxon>
        <taxon>Lophotrochozoa</taxon>
        <taxon>Mollusca</taxon>
        <taxon>Gastropoda</taxon>
        <taxon>Heterobranchia</taxon>
        <taxon>Euthyneura</taxon>
        <taxon>Panpulmonata</taxon>
        <taxon>Eupulmonata</taxon>
        <taxon>Stylommatophora</taxon>
        <taxon>Helicina</taxon>
        <taxon>Arionoidea</taxon>
        <taxon>Arionidae</taxon>
        <taxon>Arion</taxon>
    </lineage>
</organism>
<reference evidence="1" key="1">
    <citation type="submission" date="2014-12" db="EMBL/GenBank/DDBJ databases">
        <title>Insight into the proteome of Arion vulgaris.</title>
        <authorList>
            <person name="Aradska J."/>
            <person name="Bulat T."/>
            <person name="Smidak R."/>
            <person name="Sarate P."/>
            <person name="Gangsoo J."/>
            <person name="Sialana F."/>
            <person name="Bilban M."/>
            <person name="Lubec G."/>
        </authorList>
    </citation>
    <scope>NUCLEOTIDE SEQUENCE</scope>
    <source>
        <tissue evidence="1">Skin</tissue>
    </source>
</reference>
<gene>
    <name evidence="1" type="primary">ORF128535</name>
</gene>
<evidence type="ECO:0000313" key="1">
    <source>
        <dbReference type="EMBL" id="CEK81898.1"/>
    </source>
</evidence>